<reference evidence="1 2" key="1">
    <citation type="submission" date="2024-01" db="EMBL/GenBank/DDBJ databases">
        <title>The genomes of 5 underutilized Papilionoideae crops provide insights into root nodulation and disease resistanc.</title>
        <authorList>
            <person name="Jiang F."/>
        </authorList>
    </citation>
    <scope>NUCLEOTIDE SEQUENCE [LARGE SCALE GENOMIC DNA]</scope>
    <source>
        <strain evidence="1">LVBAO_FW01</strain>
        <tissue evidence="1">Leaves</tissue>
    </source>
</reference>
<accession>A0AAN9KU79</accession>
<evidence type="ECO:0000313" key="1">
    <source>
        <dbReference type="EMBL" id="KAK7323980.1"/>
    </source>
</evidence>
<protein>
    <submittedName>
        <fullName evidence="1">Uncharacterized protein</fullName>
    </submittedName>
</protein>
<name>A0AAN9KU79_CANGL</name>
<comment type="caution">
    <text evidence="1">The sequence shown here is derived from an EMBL/GenBank/DDBJ whole genome shotgun (WGS) entry which is preliminary data.</text>
</comment>
<keyword evidence="2" id="KW-1185">Reference proteome</keyword>
<dbReference type="EMBL" id="JAYMYQ010000006">
    <property type="protein sequence ID" value="KAK7323980.1"/>
    <property type="molecule type" value="Genomic_DNA"/>
</dbReference>
<evidence type="ECO:0000313" key="2">
    <source>
        <dbReference type="Proteomes" id="UP001367508"/>
    </source>
</evidence>
<dbReference type="AlphaFoldDB" id="A0AAN9KU79"/>
<sequence>MGETSSMERKPNLNRVCFEKGKMEVGVCIKGRQYLLISFCHNGRDNKGDLESLSCTGSRLIWEISGPNFIWILKTPFGLDWYHNQLVAVVKTGFDDLPSAMLTMQSMVPEQKTRNRSEPNPNQKQKLVLKNEKWVGVGFGRVVSVLLSVASGPARPPVSAIYAKLLGGASVGC</sequence>
<gene>
    <name evidence="1" type="ORF">VNO77_27484</name>
</gene>
<proteinExistence type="predicted"/>
<dbReference type="Proteomes" id="UP001367508">
    <property type="component" value="Unassembled WGS sequence"/>
</dbReference>
<organism evidence="1 2">
    <name type="scientific">Canavalia gladiata</name>
    <name type="common">Sword bean</name>
    <name type="synonym">Dolichos gladiatus</name>
    <dbReference type="NCBI Taxonomy" id="3824"/>
    <lineage>
        <taxon>Eukaryota</taxon>
        <taxon>Viridiplantae</taxon>
        <taxon>Streptophyta</taxon>
        <taxon>Embryophyta</taxon>
        <taxon>Tracheophyta</taxon>
        <taxon>Spermatophyta</taxon>
        <taxon>Magnoliopsida</taxon>
        <taxon>eudicotyledons</taxon>
        <taxon>Gunneridae</taxon>
        <taxon>Pentapetalae</taxon>
        <taxon>rosids</taxon>
        <taxon>fabids</taxon>
        <taxon>Fabales</taxon>
        <taxon>Fabaceae</taxon>
        <taxon>Papilionoideae</taxon>
        <taxon>50 kb inversion clade</taxon>
        <taxon>NPAAA clade</taxon>
        <taxon>indigoferoid/millettioid clade</taxon>
        <taxon>Phaseoleae</taxon>
        <taxon>Canavalia</taxon>
    </lineage>
</organism>